<dbReference type="GO" id="GO:0043015">
    <property type="term" value="F:gamma-tubulin binding"/>
    <property type="evidence" value="ECO:0007669"/>
    <property type="project" value="InterPro"/>
</dbReference>
<evidence type="ECO:0000256" key="1">
    <source>
        <dbReference type="ARBA" id="ARBA00004245"/>
    </source>
</evidence>
<keyword evidence="4" id="KW-0206">Cytoskeleton</keyword>
<reference evidence="5 6" key="1">
    <citation type="submission" date="2013-11" db="EMBL/GenBank/DDBJ databases">
        <title>Draft genome of the bovine lungworm Dictyocaulus viviparus.</title>
        <authorList>
            <person name="Mitreva M."/>
        </authorList>
    </citation>
    <scope>NUCLEOTIDE SEQUENCE [LARGE SCALE GENOMIC DNA]</scope>
    <source>
        <strain evidence="5 6">HannoverDv2000</strain>
    </source>
</reference>
<dbReference type="STRING" id="29172.A0A0D8XYJ1"/>
<keyword evidence="6" id="KW-1185">Reference proteome</keyword>
<protein>
    <submittedName>
        <fullName evidence="5">Uncharacterized protein</fullName>
    </submittedName>
</protein>
<dbReference type="GO" id="GO:0007020">
    <property type="term" value="P:microtubule nucleation"/>
    <property type="evidence" value="ECO:0007669"/>
    <property type="project" value="InterPro"/>
</dbReference>
<dbReference type="InterPro" id="IPR007259">
    <property type="entry name" value="GCP"/>
</dbReference>
<dbReference type="GO" id="GO:0000278">
    <property type="term" value="P:mitotic cell cycle"/>
    <property type="evidence" value="ECO:0007669"/>
    <property type="project" value="TreeGrafter"/>
</dbReference>
<dbReference type="PANTHER" id="PTHR19302">
    <property type="entry name" value="GAMMA TUBULIN COMPLEX PROTEIN"/>
    <property type="match status" value="1"/>
</dbReference>
<dbReference type="GO" id="GO:0051321">
    <property type="term" value="P:meiotic cell cycle"/>
    <property type="evidence" value="ECO:0007669"/>
    <property type="project" value="TreeGrafter"/>
</dbReference>
<dbReference type="InterPro" id="IPR042241">
    <property type="entry name" value="GCP_C_sf"/>
</dbReference>
<evidence type="ECO:0000256" key="2">
    <source>
        <dbReference type="ARBA" id="ARBA00022490"/>
    </source>
</evidence>
<evidence type="ECO:0000313" key="6">
    <source>
        <dbReference type="Proteomes" id="UP000053766"/>
    </source>
</evidence>
<dbReference type="GO" id="GO:0000922">
    <property type="term" value="C:spindle pole"/>
    <property type="evidence" value="ECO:0007669"/>
    <property type="project" value="InterPro"/>
</dbReference>
<accession>A0A0D8XYJ1</accession>
<dbReference type="GO" id="GO:0005874">
    <property type="term" value="C:microtubule"/>
    <property type="evidence" value="ECO:0007669"/>
    <property type="project" value="UniProtKB-KW"/>
</dbReference>
<dbReference type="EMBL" id="KN716255">
    <property type="protein sequence ID" value="KJH48819.1"/>
    <property type="molecule type" value="Genomic_DNA"/>
</dbReference>
<keyword evidence="3" id="KW-0493">Microtubule</keyword>
<dbReference type="GO" id="GO:0000930">
    <property type="term" value="C:gamma-tubulin complex"/>
    <property type="evidence" value="ECO:0007669"/>
    <property type="project" value="TreeGrafter"/>
</dbReference>
<keyword evidence="2" id="KW-0963">Cytoplasm</keyword>
<evidence type="ECO:0000256" key="4">
    <source>
        <dbReference type="ARBA" id="ARBA00023212"/>
    </source>
</evidence>
<dbReference type="PANTHER" id="PTHR19302:SF14">
    <property type="entry name" value="GAMMA-TUBULIN COMPLEX COMPONENT 3"/>
    <property type="match status" value="1"/>
</dbReference>
<name>A0A0D8XYJ1_DICVI</name>
<dbReference type="OrthoDB" id="5860513at2759"/>
<gene>
    <name evidence="5" type="ORF">DICVIV_05072</name>
</gene>
<reference evidence="6" key="2">
    <citation type="journal article" date="2016" name="Sci. Rep.">
        <title>Dictyocaulus viviparus genome, variome and transcriptome elucidate lungworm biology and support future intervention.</title>
        <authorList>
            <person name="McNulty S.N."/>
            <person name="Strube C."/>
            <person name="Rosa B.A."/>
            <person name="Martin J.C."/>
            <person name="Tyagi R."/>
            <person name="Choi Y.J."/>
            <person name="Wang Q."/>
            <person name="Hallsworth Pepin K."/>
            <person name="Zhang X."/>
            <person name="Ozersky P."/>
            <person name="Wilson R.K."/>
            <person name="Sternberg P.W."/>
            <person name="Gasser R.B."/>
            <person name="Mitreva M."/>
        </authorList>
    </citation>
    <scope>NUCLEOTIDE SEQUENCE [LARGE SCALE GENOMIC DNA]</scope>
    <source>
        <strain evidence="6">HannoverDv2000</strain>
    </source>
</reference>
<evidence type="ECO:0000256" key="3">
    <source>
        <dbReference type="ARBA" id="ARBA00022701"/>
    </source>
</evidence>
<evidence type="ECO:0000313" key="5">
    <source>
        <dbReference type="EMBL" id="KJH48819.1"/>
    </source>
</evidence>
<dbReference type="GO" id="GO:0051011">
    <property type="term" value="F:microtubule minus-end binding"/>
    <property type="evidence" value="ECO:0007669"/>
    <property type="project" value="TreeGrafter"/>
</dbReference>
<organism evidence="5 6">
    <name type="scientific">Dictyocaulus viviparus</name>
    <name type="common">Bovine lungworm</name>
    <dbReference type="NCBI Taxonomy" id="29172"/>
    <lineage>
        <taxon>Eukaryota</taxon>
        <taxon>Metazoa</taxon>
        <taxon>Ecdysozoa</taxon>
        <taxon>Nematoda</taxon>
        <taxon>Chromadorea</taxon>
        <taxon>Rhabditida</taxon>
        <taxon>Rhabditina</taxon>
        <taxon>Rhabditomorpha</taxon>
        <taxon>Strongyloidea</taxon>
        <taxon>Metastrongylidae</taxon>
        <taxon>Dictyocaulus</taxon>
    </lineage>
</organism>
<proteinExistence type="predicted"/>
<dbReference type="Gene3D" id="1.20.120.1900">
    <property type="entry name" value="Gamma-tubulin complex, C-terminal domain"/>
    <property type="match status" value="1"/>
</dbReference>
<dbReference type="AlphaFoldDB" id="A0A0D8XYJ1"/>
<comment type="subcellular location">
    <subcellularLocation>
        <location evidence="1">Cytoplasm</location>
        <location evidence="1">Cytoskeleton</location>
    </subcellularLocation>
</comment>
<dbReference type="GO" id="GO:0031122">
    <property type="term" value="P:cytoplasmic microtubule organization"/>
    <property type="evidence" value="ECO:0007669"/>
    <property type="project" value="TreeGrafter"/>
</dbReference>
<dbReference type="GO" id="GO:0051225">
    <property type="term" value="P:spindle assembly"/>
    <property type="evidence" value="ECO:0007669"/>
    <property type="project" value="TreeGrafter"/>
</dbReference>
<sequence>MPSIAALFPTAKLIRLKHVLTIATVNVLIQSLLRIICFLGCSNVLSITLLYHFQFVNQLTLTRTSTRENVFNNCSSRFGTSDTPCNRFDASKTDYVRVLNSSSHRKPLHSRRCTVPSVPEGPLCLELCGALQGLEGSYFRRDARGYLRIRESCSLSESQKSVVESMLSVSHLYADVVRIPSDHNKDHLVQAFLLSSQEVLEDYLHDIGDIPVYCRPLCLLRMLSMVENWRDRLIILHRLYNLRNEKGKSLLELLYTVYSPVKKDFVVDKVLECCASVLCRSINRWMSGCEVKECDFPMISSSSCDGYSLSWVPPFFPMWVAQYMVKIGKSWKSVDLQKNTENLDKARAIIATQLSPTSLYVQDEQHKLELVVREVCQLVCGSVVRSFVFDHHLIAHLDIARCFLLLHDSQFSHALYQQFWLTTLPILLHVYNLCNHFDQSIDLKILLVEYLETLKNSKLYPFLKLNSFGTYDKSDDQESVNLLRLLSCLLSTCERAILRLRIYITVVVEQCFNRLCCWIDDAIDLDAVTNAHKVYLEELTSSFFLRSDMEDIYGFIMSLLQISHELTRHCLEITADEKKTKENIENGNVHRGYPPTQDTQLLVIKAKLQKIFDSKVCSTSLEKHEVLRFSRKF</sequence>
<dbReference type="Proteomes" id="UP000053766">
    <property type="component" value="Unassembled WGS sequence"/>
</dbReference>